<feature type="domain" description="HTH cro/C1-type" evidence="4">
    <location>
        <begin position="42"/>
        <end position="78"/>
    </location>
</feature>
<keyword evidence="2" id="KW-0238">DNA-binding</keyword>
<evidence type="ECO:0000256" key="2">
    <source>
        <dbReference type="ARBA" id="ARBA00023125"/>
    </source>
</evidence>
<dbReference type="Pfam" id="PF01381">
    <property type="entry name" value="HTH_3"/>
    <property type="match status" value="1"/>
</dbReference>
<accession>A0ABT1NE42</accession>
<protein>
    <submittedName>
        <fullName evidence="5">Helix-turn-helix domain-containing protein</fullName>
    </submittedName>
</protein>
<reference evidence="5 6" key="1">
    <citation type="submission" date="2021-10" db="EMBL/GenBank/DDBJ databases">
        <title>Lutispora strain m25 sp. nov., a thermophilic, non-spore-forming bacterium isolated from a lab-scale methanogenic bioreactor digesting anaerobic sludge.</title>
        <authorList>
            <person name="El Houari A."/>
            <person name="Mcdonald J."/>
        </authorList>
    </citation>
    <scope>NUCLEOTIDE SEQUENCE [LARGE SCALE GENOMIC DNA]</scope>
    <source>
        <strain evidence="6">m25</strain>
    </source>
</reference>
<dbReference type="InterPro" id="IPR010982">
    <property type="entry name" value="Lambda_DNA-bd_dom_sf"/>
</dbReference>
<sequence>MSVYDGIMKGLNEALEHAEGNRELRTNMLYIEPVREYKAEEIKKIRNDLGMTQAFFARFMGVSPKTIEAWEAGRNMPDGPARRILSMIQADPMLPERYNIIAR</sequence>
<gene>
    <name evidence="5" type="ORF">LJD61_08185</name>
</gene>
<dbReference type="InterPro" id="IPR052359">
    <property type="entry name" value="HTH-type_reg/antitoxin"/>
</dbReference>
<keyword evidence="1" id="KW-0805">Transcription regulation</keyword>
<dbReference type="PANTHER" id="PTHR36511:SF3">
    <property type="entry name" value="ANTITOXIN HIGA-2"/>
    <property type="match status" value="1"/>
</dbReference>
<organism evidence="5 6">
    <name type="scientific">Lutispora saccharofermentans</name>
    <dbReference type="NCBI Taxonomy" id="3024236"/>
    <lineage>
        <taxon>Bacteria</taxon>
        <taxon>Bacillati</taxon>
        <taxon>Bacillota</taxon>
        <taxon>Clostridia</taxon>
        <taxon>Lutisporales</taxon>
        <taxon>Lutisporaceae</taxon>
        <taxon>Lutispora</taxon>
    </lineage>
</organism>
<dbReference type="RefSeq" id="WP_255227046.1">
    <property type="nucleotide sequence ID" value="NZ_JAJEKE010000005.1"/>
</dbReference>
<dbReference type="InterPro" id="IPR001387">
    <property type="entry name" value="Cro/C1-type_HTH"/>
</dbReference>
<dbReference type="Gene3D" id="1.10.260.40">
    <property type="entry name" value="lambda repressor-like DNA-binding domains"/>
    <property type="match status" value="1"/>
</dbReference>
<evidence type="ECO:0000256" key="3">
    <source>
        <dbReference type="ARBA" id="ARBA00023163"/>
    </source>
</evidence>
<dbReference type="PANTHER" id="PTHR36511">
    <property type="entry name" value="MERR FAMILY BACTERIAL REGULATORY PROTEIN"/>
    <property type="match status" value="1"/>
</dbReference>
<keyword evidence="3" id="KW-0804">Transcription</keyword>
<keyword evidence="6" id="KW-1185">Reference proteome</keyword>
<dbReference type="Proteomes" id="UP001651880">
    <property type="component" value="Unassembled WGS sequence"/>
</dbReference>
<comment type="caution">
    <text evidence="5">The sequence shown here is derived from an EMBL/GenBank/DDBJ whole genome shotgun (WGS) entry which is preliminary data.</text>
</comment>
<evidence type="ECO:0000313" key="6">
    <source>
        <dbReference type="Proteomes" id="UP001651880"/>
    </source>
</evidence>
<proteinExistence type="predicted"/>
<evidence type="ECO:0000313" key="5">
    <source>
        <dbReference type="EMBL" id="MCQ1529530.1"/>
    </source>
</evidence>
<evidence type="ECO:0000256" key="1">
    <source>
        <dbReference type="ARBA" id="ARBA00023015"/>
    </source>
</evidence>
<dbReference type="PROSITE" id="PS50943">
    <property type="entry name" value="HTH_CROC1"/>
    <property type="match status" value="1"/>
</dbReference>
<name>A0ABT1NE42_9FIRM</name>
<dbReference type="CDD" id="cd00093">
    <property type="entry name" value="HTH_XRE"/>
    <property type="match status" value="1"/>
</dbReference>
<evidence type="ECO:0000259" key="4">
    <source>
        <dbReference type="PROSITE" id="PS50943"/>
    </source>
</evidence>
<dbReference type="EMBL" id="JAJEKE010000005">
    <property type="protein sequence ID" value="MCQ1529530.1"/>
    <property type="molecule type" value="Genomic_DNA"/>
</dbReference>
<dbReference type="SUPFAM" id="SSF47413">
    <property type="entry name" value="lambda repressor-like DNA-binding domains"/>
    <property type="match status" value="1"/>
</dbReference>